<dbReference type="Gene3D" id="3.40.1620.10">
    <property type="entry name" value="YefM-like domain"/>
    <property type="match status" value="1"/>
</dbReference>
<name>A0ABY3W7I6_9MICC</name>
<dbReference type="Pfam" id="PF02604">
    <property type="entry name" value="PhdYeFM_antitox"/>
    <property type="match status" value="1"/>
</dbReference>
<accession>A0ABY3W7I6</accession>
<dbReference type="NCBIfam" id="TIGR01552">
    <property type="entry name" value="phd_fam"/>
    <property type="match status" value="1"/>
</dbReference>
<keyword evidence="5" id="KW-1185">Reference proteome</keyword>
<proteinExistence type="inferred from homology"/>
<evidence type="ECO:0000313" key="5">
    <source>
        <dbReference type="Proteomes" id="UP000829069"/>
    </source>
</evidence>
<dbReference type="SUPFAM" id="SSF143120">
    <property type="entry name" value="YefM-like"/>
    <property type="match status" value="1"/>
</dbReference>
<dbReference type="RefSeq" id="WP_241913469.1">
    <property type="nucleotide sequence ID" value="NZ_CP093326.1"/>
</dbReference>
<comment type="function">
    <text evidence="2">Antitoxin component of a type II toxin-antitoxin (TA) system.</text>
</comment>
<comment type="similarity">
    <text evidence="1 2">Belongs to the phD/YefM antitoxin family.</text>
</comment>
<evidence type="ECO:0000313" key="4">
    <source>
        <dbReference type="EMBL" id="UNK45200.1"/>
    </source>
</evidence>
<dbReference type="PANTHER" id="PTHR33713:SF10">
    <property type="entry name" value="ANTITOXIN YAFN"/>
    <property type="match status" value="1"/>
</dbReference>
<reference evidence="4 5" key="1">
    <citation type="submission" date="2022-03" db="EMBL/GenBank/DDBJ databases">
        <title>Isotopic signatures of nitrous oxide derived from detoxification processes.</title>
        <authorList>
            <person name="Behrendt U."/>
            <person name="Buchen C."/>
            <person name="Well R."/>
            <person name="Ulrich A."/>
            <person name="Rohe L."/>
            <person name="Kolb S."/>
            <person name="Schloter M."/>
            <person name="Horn M.A."/>
            <person name="Augustin J."/>
        </authorList>
    </citation>
    <scope>NUCLEOTIDE SEQUENCE [LARGE SCALE GENOMIC DNA]</scope>
    <source>
        <strain evidence="4 5">S4-C24</strain>
    </source>
</reference>
<protein>
    <recommendedName>
        <fullName evidence="2">Antitoxin</fullName>
    </recommendedName>
</protein>
<gene>
    <name evidence="4" type="ORF">MNQ99_14815</name>
</gene>
<organism evidence="4 5">
    <name type="scientific">Arthrobacter sulfonylureivorans</name>
    <dbReference type="NCBI Taxonomy" id="2486855"/>
    <lineage>
        <taxon>Bacteria</taxon>
        <taxon>Bacillati</taxon>
        <taxon>Actinomycetota</taxon>
        <taxon>Actinomycetes</taxon>
        <taxon>Micrococcales</taxon>
        <taxon>Micrococcaceae</taxon>
        <taxon>Arthrobacter</taxon>
    </lineage>
</organism>
<dbReference type="InterPro" id="IPR036165">
    <property type="entry name" value="YefM-like_sf"/>
</dbReference>
<dbReference type="Proteomes" id="UP000829069">
    <property type="component" value="Chromosome"/>
</dbReference>
<feature type="region of interest" description="Disordered" evidence="3">
    <location>
        <begin position="64"/>
        <end position="83"/>
    </location>
</feature>
<dbReference type="PANTHER" id="PTHR33713">
    <property type="entry name" value="ANTITOXIN YAFN-RELATED"/>
    <property type="match status" value="1"/>
</dbReference>
<evidence type="ECO:0000256" key="2">
    <source>
        <dbReference type="RuleBase" id="RU362080"/>
    </source>
</evidence>
<evidence type="ECO:0000256" key="1">
    <source>
        <dbReference type="ARBA" id="ARBA00009981"/>
    </source>
</evidence>
<dbReference type="EMBL" id="CP093326">
    <property type="protein sequence ID" value="UNK45200.1"/>
    <property type="molecule type" value="Genomic_DNA"/>
</dbReference>
<sequence length="83" mass="9398">MAFTSSNEARTHWAELLDNVRSEAVHINRRGRTVAVLVDPDFYERAVEALEDAEDLAAARAAREDNEPLISHEELRRELGLDP</sequence>
<evidence type="ECO:0000256" key="3">
    <source>
        <dbReference type="SAM" id="MobiDB-lite"/>
    </source>
</evidence>
<dbReference type="InterPro" id="IPR006442">
    <property type="entry name" value="Antitoxin_Phd/YefM"/>
</dbReference>
<dbReference type="InterPro" id="IPR051405">
    <property type="entry name" value="phD/YefM_antitoxin"/>
</dbReference>